<feature type="signal peptide" evidence="5">
    <location>
        <begin position="1"/>
        <end position="19"/>
    </location>
</feature>
<keyword evidence="8" id="KW-1185">Reference proteome</keyword>
<dbReference type="Gene3D" id="3.40.50.2300">
    <property type="match status" value="2"/>
</dbReference>
<feature type="domain" description="Periplasmic binding protein" evidence="6">
    <location>
        <begin position="58"/>
        <end position="312"/>
    </location>
</feature>
<dbReference type="PANTHER" id="PTHR46847">
    <property type="entry name" value="D-ALLOSE-BINDING PERIPLASMIC PROTEIN-RELATED"/>
    <property type="match status" value="1"/>
</dbReference>
<keyword evidence="3 5" id="KW-0732">Signal</keyword>
<feature type="chain" id="PRO_5021319541" evidence="5">
    <location>
        <begin position="20"/>
        <end position="342"/>
    </location>
</feature>
<dbReference type="InterPro" id="IPR028082">
    <property type="entry name" value="Peripla_BP_I"/>
</dbReference>
<dbReference type="GO" id="GO:0030246">
    <property type="term" value="F:carbohydrate binding"/>
    <property type="evidence" value="ECO:0007669"/>
    <property type="project" value="UniProtKB-ARBA"/>
</dbReference>
<comment type="subcellular location">
    <subcellularLocation>
        <location evidence="1">Cell envelope</location>
    </subcellularLocation>
</comment>
<comment type="caution">
    <text evidence="7">The sequence shown here is derived from an EMBL/GenBank/DDBJ whole genome shotgun (WGS) entry which is preliminary data.</text>
</comment>
<evidence type="ECO:0000256" key="2">
    <source>
        <dbReference type="ARBA" id="ARBA00007639"/>
    </source>
</evidence>
<dbReference type="AlphaFoldDB" id="A0A4Z1EAL7"/>
<sequence>MIAAAVSALLLGACSGGDAGETASPSAEETSSSASPSASESESESSAPAETGEAGGLIAVITPSNSNVFFKAEADAAVAAAEELGYEAQADSHDDDPNKQSELIDSAISNGAVAIILDNAGADVTVGAVQKATDAGIPVFLIDREINETGIAVSQIVANNSQGAGLVGESFAAAMEGEGDYIELLGRETDTNAAVRSDAYHAVLDQFEGLSMVAQETANWDQQEAFTKVQTLLQANPGVKGIIAGNDTMALGAVAAVDAAGLTGQVIVAGFDGSPDAVQAIKDGKMLATGLQPAVQIAQLAVEQADAYIRTGETGQPEKQSIDCVLLDATNVDRYTSFALEG</sequence>
<comment type="similarity">
    <text evidence="2">Belongs to the bacterial solute-binding protein 2 family.</text>
</comment>
<evidence type="ECO:0000256" key="4">
    <source>
        <dbReference type="SAM" id="MobiDB-lite"/>
    </source>
</evidence>
<dbReference type="Proteomes" id="UP000297318">
    <property type="component" value="Unassembled WGS sequence"/>
</dbReference>
<proteinExistence type="inferred from homology"/>
<evidence type="ECO:0000259" key="6">
    <source>
        <dbReference type="Pfam" id="PF13407"/>
    </source>
</evidence>
<feature type="compositionally biased region" description="Low complexity" evidence="4">
    <location>
        <begin position="20"/>
        <end position="52"/>
    </location>
</feature>
<dbReference type="SUPFAM" id="SSF53822">
    <property type="entry name" value="Periplasmic binding protein-like I"/>
    <property type="match status" value="1"/>
</dbReference>
<evidence type="ECO:0000313" key="8">
    <source>
        <dbReference type="Proteomes" id="UP000297318"/>
    </source>
</evidence>
<accession>A0A4Z1EAL7</accession>
<dbReference type="EMBL" id="RHPJ01000001">
    <property type="protein sequence ID" value="TGO06507.1"/>
    <property type="molecule type" value="Genomic_DNA"/>
</dbReference>
<dbReference type="GO" id="GO:0030313">
    <property type="term" value="C:cell envelope"/>
    <property type="evidence" value="ECO:0007669"/>
    <property type="project" value="UniProtKB-SubCell"/>
</dbReference>
<dbReference type="Pfam" id="PF13407">
    <property type="entry name" value="Peripla_BP_4"/>
    <property type="match status" value="1"/>
</dbReference>
<evidence type="ECO:0000313" key="7">
    <source>
        <dbReference type="EMBL" id="TGO06507.1"/>
    </source>
</evidence>
<dbReference type="InterPro" id="IPR025997">
    <property type="entry name" value="SBP_2_dom"/>
</dbReference>
<dbReference type="CDD" id="cd19967">
    <property type="entry name" value="PBP1_TmRBP-like"/>
    <property type="match status" value="1"/>
</dbReference>
<dbReference type="PANTHER" id="PTHR46847:SF1">
    <property type="entry name" value="D-ALLOSE-BINDING PERIPLASMIC PROTEIN-RELATED"/>
    <property type="match status" value="1"/>
</dbReference>
<protein>
    <submittedName>
        <fullName evidence="7">Ribose ABC transport system, periplasmic ribose-binding protein RbsB</fullName>
    </submittedName>
</protein>
<reference evidence="7 8" key="1">
    <citation type="submission" date="2018-11" db="EMBL/GenBank/DDBJ databases">
        <title>Complete genome sequencing of the Actinobacteria Serinibacter sp. K3-2.</title>
        <authorList>
            <person name="Rakitin A.L."/>
            <person name="Beletsky A.V."/>
            <person name="Mardanov A.V."/>
            <person name="Ravin N.V."/>
            <person name="Gromova A.S."/>
            <person name="Filippova S.N."/>
            <person name="Gal'Chenko V.F."/>
        </authorList>
    </citation>
    <scope>NUCLEOTIDE SEQUENCE [LARGE SCALE GENOMIC DNA]</scope>
    <source>
        <strain evidence="7 8">K3-2</strain>
    </source>
</reference>
<organism evidence="7 8">
    <name type="scientific">Serinibacter arcticus</name>
    <dbReference type="NCBI Taxonomy" id="1655435"/>
    <lineage>
        <taxon>Bacteria</taxon>
        <taxon>Bacillati</taxon>
        <taxon>Actinomycetota</taxon>
        <taxon>Actinomycetes</taxon>
        <taxon>Micrococcales</taxon>
        <taxon>Beutenbergiaceae</taxon>
        <taxon>Serinibacter</taxon>
    </lineage>
</organism>
<feature type="region of interest" description="Disordered" evidence="4">
    <location>
        <begin position="17"/>
        <end position="54"/>
    </location>
</feature>
<gene>
    <name evidence="7" type="ORF">SERN_0699</name>
</gene>
<evidence type="ECO:0000256" key="3">
    <source>
        <dbReference type="ARBA" id="ARBA00022729"/>
    </source>
</evidence>
<evidence type="ECO:0000256" key="1">
    <source>
        <dbReference type="ARBA" id="ARBA00004196"/>
    </source>
</evidence>
<evidence type="ECO:0000256" key="5">
    <source>
        <dbReference type="SAM" id="SignalP"/>
    </source>
</evidence>
<name>A0A4Z1EAL7_9MICO</name>